<dbReference type="UniPathway" id="UPA00035">
    <property type="reaction ID" value="UER00041"/>
</dbReference>
<dbReference type="AlphaFoldDB" id="A0A2M6W457"/>
<comment type="similarity">
    <text evidence="9">Belongs to the anthranilate phosphoribosyltransferase family.</text>
</comment>
<gene>
    <name evidence="9 12" type="primary">trpD</name>
    <name evidence="12" type="ORF">COU31_02115</name>
</gene>
<evidence type="ECO:0000256" key="8">
    <source>
        <dbReference type="ARBA" id="ARBA00061188"/>
    </source>
</evidence>
<keyword evidence="9" id="KW-0460">Magnesium</keyword>
<feature type="binding site" evidence="9">
    <location>
        <begin position="92"/>
        <end position="95"/>
    </location>
    <ligand>
        <name>5-phospho-alpha-D-ribose 1-diphosphate</name>
        <dbReference type="ChEBI" id="CHEBI:58017"/>
    </ligand>
</feature>
<dbReference type="Gene3D" id="1.20.970.10">
    <property type="entry name" value="Transferase, Pyrimidine Nucleoside Phosphorylase, Chain C"/>
    <property type="match status" value="1"/>
</dbReference>
<organism evidence="12 13">
    <name type="scientific">Candidatus Magasanikbacteria bacterium CG10_big_fil_rev_8_21_14_0_10_40_10</name>
    <dbReference type="NCBI Taxonomy" id="1974648"/>
    <lineage>
        <taxon>Bacteria</taxon>
        <taxon>Candidatus Magasanikiibacteriota</taxon>
    </lineage>
</organism>
<evidence type="ECO:0000259" key="10">
    <source>
        <dbReference type="Pfam" id="PF00591"/>
    </source>
</evidence>
<dbReference type="EMBL" id="PFBX01000017">
    <property type="protein sequence ID" value="PIT87589.1"/>
    <property type="molecule type" value="Genomic_DNA"/>
</dbReference>
<comment type="subunit">
    <text evidence="9">Homodimer.</text>
</comment>
<comment type="catalytic activity">
    <reaction evidence="7 9">
        <text>N-(5-phospho-beta-D-ribosyl)anthranilate + diphosphate = 5-phospho-alpha-D-ribose 1-diphosphate + anthranilate</text>
        <dbReference type="Rhea" id="RHEA:11768"/>
        <dbReference type="ChEBI" id="CHEBI:16567"/>
        <dbReference type="ChEBI" id="CHEBI:18277"/>
        <dbReference type="ChEBI" id="CHEBI:33019"/>
        <dbReference type="ChEBI" id="CHEBI:58017"/>
        <dbReference type="EC" id="2.4.2.18"/>
    </reaction>
</comment>
<evidence type="ECO:0000313" key="12">
    <source>
        <dbReference type="EMBL" id="PIT87589.1"/>
    </source>
</evidence>
<feature type="binding site" evidence="9">
    <location>
        <position position="228"/>
    </location>
    <ligand>
        <name>Mg(2+)</name>
        <dbReference type="ChEBI" id="CHEBI:18420"/>
        <label>2</label>
    </ligand>
</feature>
<feature type="binding site" evidence="9">
    <location>
        <position position="122"/>
    </location>
    <ligand>
        <name>5-phospho-alpha-D-ribose 1-diphosphate</name>
        <dbReference type="ChEBI" id="CHEBI:58017"/>
    </ligand>
</feature>
<evidence type="ECO:0000256" key="5">
    <source>
        <dbReference type="ARBA" id="ARBA00022822"/>
    </source>
</evidence>
<dbReference type="SUPFAM" id="SSF52418">
    <property type="entry name" value="Nucleoside phosphorylase/phosphoribosyltransferase catalytic domain"/>
    <property type="match status" value="1"/>
</dbReference>
<feature type="binding site" evidence="9">
    <location>
        <begin position="85"/>
        <end position="86"/>
    </location>
    <ligand>
        <name>5-phospho-alpha-D-ribose 1-diphosphate</name>
        <dbReference type="ChEBI" id="CHEBI:58017"/>
    </ligand>
</feature>
<dbReference type="InterPro" id="IPR017459">
    <property type="entry name" value="Glycosyl_Trfase_fam3_N_dom"/>
</dbReference>
<feature type="binding site" evidence="9">
    <location>
        <position position="227"/>
    </location>
    <ligand>
        <name>Mg(2+)</name>
        <dbReference type="ChEBI" id="CHEBI:18420"/>
        <label>2</label>
    </ligand>
</feature>
<feature type="domain" description="Glycosyl transferase family 3 N-terminal" evidence="11">
    <location>
        <begin position="2"/>
        <end position="64"/>
    </location>
</feature>
<dbReference type="PANTHER" id="PTHR43285">
    <property type="entry name" value="ANTHRANILATE PHOSPHORIBOSYLTRANSFERASE"/>
    <property type="match status" value="1"/>
</dbReference>
<feature type="binding site" evidence="9">
    <location>
        <position position="94"/>
    </location>
    <ligand>
        <name>Mg(2+)</name>
        <dbReference type="ChEBI" id="CHEBI:18420"/>
        <label>1</label>
    </ligand>
</feature>
<sequence length="336" mass="35656">MKQYLKKLISGQDLDENMMQEIFEGIIAGSVDPIMAGGILTALAAKGETENEIRGVVKTMRKHMKIIQANAGMAGVVLDTCGTGGDGARTINVSTLAALLCAAAGVKVAKHGNRSVSSKCGSFDVLEELGVKIDLEPKRSLACLNEIGIACLFAPMYHPAMKNIAPIRKALGIRTVFNLIGPALNPASANCQLIGVCDLPTAEKLGRICLSLGSKKVLLAHSRDGLDEISASAPTDIYEFNIGHKMKKYTVEPESQCSLDELKGDDSRANAKILSEILQGRGTDAQNEFVALNVAGGLVAAGVYDDFALAKKRAHELLESGAGFAKLQELVKYTNQ</sequence>
<dbReference type="InterPro" id="IPR036320">
    <property type="entry name" value="Glycosyl_Trfase_fam3_N_dom_sf"/>
</dbReference>
<feature type="binding site" evidence="9">
    <location>
        <position position="82"/>
    </location>
    <ligand>
        <name>anthranilate</name>
        <dbReference type="ChEBI" id="CHEBI:16567"/>
        <label>1</label>
    </ligand>
</feature>
<dbReference type="InterPro" id="IPR005940">
    <property type="entry name" value="Anthranilate_Pribosyl_Tfrase"/>
</dbReference>
<evidence type="ECO:0000256" key="3">
    <source>
        <dbReference type="ARBA" id="ARBA00022676"/>
    </source>
</evidence>
<evidence type="ECO:0000256" key="4">
    <source>
        <dbReference type="ARBA" id="ARBA00022679"/>
    </source>
</evidence>
<keyword evidence="5 9" id="KW-0822">Tryptophan biosynthesis</keyword>
<comment type="caution">
    <text evidence="12">The sequence shown here is derived from an EMBL/GenBank/DDBJ whole genome shotgun (WGS) entry which is preliminary data.</text>
</comment>
<keyword evidence="4 9" id="KW-0808">Transferase</keyword>
<keyword evidence="2 9" id="KW-0028">Amino-acid biosynthesis</keyword>
<name>A0A2M6W457_9BACT</name>
<dbReference type="Gene3D" id="3.40.1030.10">
    <property type="entry name" value="Nucleoside phosphorylase/phosphoribosyltransferase catalytic domain"/>
    <property type="match status" value="1"/>
</dbReference>
<accession>A0A2M6W457</accession>
<dbReference type="EC" id="2.4.2.18" evidence="9"/>
<dbReference type="Pfam" id="PF02885">
    <property type="entry name" value="Glycos_trans_3N"/>
    <property type="match status" value="1"/>
</dbReference>
<dbReference type="NCBIfam" id="TIGR01245">
    <property type="entry name" value="trpD"/>
    <property type="match status" value="1"/>
</dbReference>
<dbReference type="InterPro" id="IPR000312">
    <property type="entry name" value="Glycosyl_Trfase_fam3"/>
</dbReference>
<feature type="binding site" evidence="9">
    <location>
        <begin position="110"/>
        <end position="118"/>
    </location>
    <ligand>
        <name>5-phospho-alpha-D-ribose 1-diphosphate</name>
        <dbReference type="ChEBI" id="CHEBI:58017"/>
    </ligand>
</feature>
<feature type="binding site" evidence="9">
    <location>
        <position position="82"/>
    </location>
    <ligand>
        <name>5-phospho-alpha-D-ribose 1-diphosphate</name>
        <dbReference type="ChEBI" id="CHEBI:58017"/>
    </ligand>
</feature>
<keyword evidence="3 9" id="KW-0328">Glycosyltransferase</keyword>
<evidence type="ECO:0000256" key="9">
    <source>
        <dbReference type="HAMAP-Rule" id="MF_00211"/>
    </source>
</evidence>
<comment type="pathway">
    <text evidence="1 9">Amino-acid biosynthesis; L-tryptophan biosynthesis; L-tryptophan from chorismate: step 2/5.</text>
</comment>
<dbReference type="GO" id="GO:0005829">
    <property type="term" value="C:cytosol"/>
    <property type="evidence" value="ECO:0007669"/>
    <property type="project" value="TreeGrafter"/>
</dbReference>
<evidence type="ECO:0000259" key="11">
    <source>
        <dbReference type="Pfam" id="PF02885"/>
    </source>
</evidence>
<dbReference type="PANTHER" id="PTHR43285:SF2">
    <property type="entry name" value="ANTHRANILATE PHOSPHORIBOSYLTRANSFERASE"/>
    <property type="match status" value="1"/>
</dbReference>
<dbReference type="Proteomes" id="UP000231183">
    <property type="component" value="Unassembled WGS sequence"/>
</dbReference>
<comment type="caution">
    <text evidence="9">Lacks conserved residue(s) required for the propagation of feature annotation.</text>
</comment>
<evidence type="ECO:0000256" key="6">
    <source>
        <dbReference type="ARBA" id="ARBA00023141"/>
    </source>
</evidence>
<keyword evidence="6 9" id="KW-0057">Aromatic amino acid biosynthesis</keyword>
<reference evidence="13" key="1">
    <citation type="submission" date="2017-09" db="EMBL/GenBank/DDBJ databases">
        <title>Depth-based differentiation of microbial function through sediment-hosted aquifers and enrichment of novel symbionts in the deep terrestrial subsurface.</title>
        <authorList>
            <person name="Probst A.J."/>
            <person name="Ladd B."/>
            <person name="Jarett J.K."/>
            <person name="Geller-Mcgrath D.E."/>
            <person name="Sieber C.M.K."/>
            <person name="Emerson J.B."/>
            <person name="Anantharaman K."/>
            <person name="Thomas B.C."/>
            <person name="Malmstrom R."/>
            <person name="Stieglmeier M."/>
            <person name="Klingl A."/>
            <person name="Woyke T."/>
            <person name="Ryan C.M."/>
            <person name="Banfield J.F."/>
        </authorList>
    </citation>
    <scope>NUCLEOTIDE SEQUENCE [LARGE SCALE GENOMIC DNA]</scope>
</reference>
<feature type="binding site" evidence="9">
    <location>
        <position position="228"/>
    </location>
    <ligand>
        <name>Mg(2+)</name>
        <dbReference type="ChEBI" id="CHEBI:18420"/>
        <label>1</label>
    </ligand>
</feature>
<dbReference type="HAMAP" id="MF_00211">
    <property type="entry name" value="TrpD"/>
    <property type="match status" value="1"/>
</dbReference>
<comment type="similarity">
    <text evidence="8">In the C-terminal section; belongs to the anthranilate phosphoribosyltransferase family.</text>
</comment>
<dbReference type="SUPFAM" id="SSF47648">
    <property type="entry name" value="Nucleoside phosphorylase/phosphoribosyltransferase N-terminal domain"/>
    <property type="match status" value="1"/>
</dbReference>
<feature type="domain" description="Glycosyl transferase family 3" evidence="10">
    <location>
        <begin position="76"/>
        <end position="322"/>
    </location>
</feature>
<dbReference type="GO" id="GO:0000162">
    <property type="term" value="P:L-tryptophan biosynthetic process"/>
    <property type="evidence" value="ECO:0007669"/>
    <property type="project" value="UniProtKB-UniRule"/>
</dbReference>
<dbReference type="FunFam" id="3.40.1030.10:FF:000002">
    <property type="entry name" value="Anthranilate phosphoribosyltransferase"/>
    <property type="match status" value="1"/>
</dbReference>
<feature type="binding site" evidence="9">
    <location>
        <position position="168"/>
    </location>
    <ligand>
        <name>anthranilate</name>
        <dbReference type="ChEBI" id="CHEBI:16567"/>
        <label>2</label>
    </ligand>
</feature>
<evidence type="ECO:0000256" key="1">
    <source>
        <dbReference type="ARBA" id="ARBA00004907"/>
    </source>
</evidence>
<comment type="cofactor">
    <cofactor evidence="9">
        <name>Mg(2+)</name>
        <dbReference type="ChEBI" id="CHEBI:18420"/>
    </cofactor>
    <text evidence="9">Binds 2 magnesium ions per monomer.</text>
</comment>
<dbReference type="GO" id="GO:0000287">
    <property type="term" value="F:magnesium ion binding"/>
    <property type="evidence" value="ECO:0007669"/>
    <property type="project" value="UniProtKB-UniRule"/>
</dbReference>
<proteinExistence type="inferred from homology"/>
<keyword evidence="9" id="KW-0479">Metal-binding</keyword>
<feature type="binding site" evidence="9">
    <location>
        <position position="113"/>
    </location>
    <ligand>
        <name>anthranilate</name>
        <dbReference type="ChEBI" id="CHEBI:16567"/>
        <label>1</label>
    </ligand>
</feature>
<dbReference type="Pfam" id="PF00591">
    <property type="entry name" value="Glycos_transf_3"/>
    <property type="match status" value="1"/>
</dbReference>
<dbReference type="GO" id="GO:0004048">
    <property type="term" value="F:anthranilate phosphoribosyltransferase activity"/>
    <property type="evidence" value="ECO:0007669"/>
    <property type="project" value="UniProtKB-UniRule"/>
</dbReference>
<feature type="binding site" evidence="9">
    <location>
        <position position="90"/>
    </location>
    <ligand>
        <name>5-phospho-alpha-D-ribose 1-diphosphate</name>
        <dbReference type="ChEBI" id="CHEBI:58017"/>
    </ligand>
</feature>
<dbReference type="InterPro" id="IPR035902">
    <property type="entry name" value="Nuc_phospho_transferase"/>
</dbReference>
<evidence type="ECO:0000256" key="2">
    <source>
        <dbReference type="ARBA" id="ARBA00022605"/>
    </source>
</evidence>
<protein>
    <recommendedName>
        <fullName evidence="9">Anthranilate phosphoribosyltransferase</fullName>
        <ecNumber evidence="9">2.4.2.18</ecNumber>
    </recommendedName>
</protein>
<comment type="function">
    <text evidence="9">Catalyzes the transfer of the phosphoribosyl group of 5-phosphorylribose-1-pyrophosphate (PRPP) to anthranilate to yield N-(5'-phosphoribosyl)-anthranilate (PRA).</text>
</comment>
<evidence type="ECO:0000256" key="7">
    <source>
        <dbReference type="ARBA" id="ARBA00052328"/>
    </source>
</evidence>
<evidence type="ECO:0000313" key="13">
    <source>
        <dbReference type="Proteomes" id="UP000231183"/>
    </source>
</evidence>